<sequence length="178" mass="19702">MALPRNIVSAVPLPRECSVIDHYPRTDLADAYSIELPPGVSQSPEELARFMFAHAPGWSRALMGLRDLLVAGLGLKTVAQLTATTPEQAAQRIAFFKVYSRRAGEIVLGEDDRHLDFRLSLLCPPAPRGRRLTVSTVVHCHNRLGRGYLFVIAPFHRLIVRAYLRRAARVGWPGATPG</sequence>
<reference evidence="1" key="1">
    <citation type="submission" date="2024-06" db="EMBL/GenBank/DDBJ databases">
        <authorList>
            <person name="Li S."/>
        </authorList>
    </citation>
    <scope>NUCLEOTIDE SEQUENCE</scope>
    <source>
        <strain evidence="1">SR10</strain>
    </source>
</reference>
<proteinExistence type="predicted"/>
<dbReference type="Pfam" id="PF11066">
    <property type="entry name" value="DUF2867"/>
    <property type="match status" value="1"/>
</dbReference>
<protein>
    <submittedName>
        <fullName evidence="1">DUF2867 domain-containing protein</fullName>
    </submittedName>
</protein>
<accession>A0AAU8MP19</accession>
<name>A0AAU8MP19_9GAMM</name>
<evidence type="ECO:0000313" key="1">
    <source>
        <dbReference type="EMBL" id="XCO74226.1"/>
    </source>
</evidence>
<dbReference type="InterPro" id="IPR021295">
    <property type="entry name" value="DUF2867"/>
</dbReference>
<dbReference type="RefSeq" id="WP_363797083.1">
    <property type="nucleotide sequence ID" value="NZ_CP159925.1"/>
</dbReference>
<dbReference type="AlphaFoldDB" id="A0AAU8MP19"/>
<organism evidence="1">
    <name type="scientific">Lysobacter firmicutimachus</name>
    <dbReference type="NCBI Taxonomy" id="1792846"/>
    <lineage>
        <taxon>Bacteria</taxon>
        <taxon>Pseudomonadati</taxon>
        <taxon>Pseudomonadota</taxon>
        <taxon>Gammaproteobacteria</taxon>
        <taxon>Lysobacterales</taxon>
        <taxon>Lysobacteraceae</taxon>
        <taxon>Lysobacter</taxon>
    </lineage>
</organism>
<dbReference type="EMBL" id="CP159925">
    <property type="protein sequence ID" value="XCO74226.1"/>
    <property type="molecule type" value="Genomic_DNA"/>
</dbReference>
<gene>
    <name evidence="1" type="ORF">ABU614_17855</name>
</gene>